<feature type="binding site" evidence="2">
    <location>
        <position position="186"/>
    </location>
    <ligand>
        <name>Zn(2+)</name>
        <dbReference type="ChEBI" id="CHEBI:29105"/>
        <note>catalytic</note>
    </ligand>
</feature>
<reference evidence="7" key="1">
    <citation type="submission" date="2022-01" db="EMBL/GenBank/DDBJ databases">
        <title>Genome Sequence Resource for Two Populations of Ditylenchus destructor, the Migratory Endoparasitic Phytonematode.</title>
        <authorList>
            <person name="Zhang H."/>
            <person name="Lin R."/>
            <person name="Xie B."/>
        </authorList>
    </citation>
    <scope>NUCLEOTIDE SEQUENCE</scope>
    <source>
        <strain evidence="7">BazhouSP</strain>
    </source>
</reference>
<evidence type="ECO:0000256" key="3">
    <source>
        <dbReference type="RuleBase" id="RU361183"/>
    </source>
</evidence>
<feature type="active site" evidence="2">
    <location>
        <position position="183"/>
    </location>
</feature>
<name>A0AAD4R8T4_9BILA</name>
<evidence type="ECO:0000259" key="6">
    <source>
        <dbReference type="PROSITE" id="PS51864"/>
    </source>
</evidence>
<dbReference type="Gene3D" id="3.40.390.10">
    <property type="entry name" value="Collagenase (Catalytic Domain)"/>
    <property type="match status" value="1"/>
</dbReference>
<keyword evidence="2 3" id="KW-0862">Zinc</keyword>
<dbReference type="SUPFAM" id="SSF55486">
    <property type="entry name" value="Metalloproteases ('zincins'), catalytic domain"/>
    <property type="match status" value="1"/>
</dbReference>
<evidence type="ECO:0000256" key="1">
    <source>
        <dbReference type="ARBA" id="ARBA00023157"/>
    </source>
</evidence>
<evidence type="ECO:0000256" key="2">
    <source>
        <dbReference type="PROSITE-ProRule" id="PRU01211"/>
    </source>
</evidence>
<evidence type="ECO:0000313" key="7">
    <source>
        <dbReference type="EMBL" id="KAI1718012.1"/>
    </source>
</evidence>
<dbReference type="InterPro" id="IPR006026">
    <property type="entry name" value="Peptidase_Metallo"/>
</dbReference>
<keyword evidence="2 3" id="KW-0378">Hydrolase</keyword>
<feature type="compositionally biased region" description="Low complexity" evidence="4">
    <location>
        <begin position="399"/>
        <end position="412"/>
    </location>
</feature>
<evidence type="ECO:0000313" key="8">
    <source>
        <dbReference type="Proteomes" id="UP001201812"/>
    </source>
</evidence>
<dbReference type="EC" id="3.4.24.-" evidence="3"/>
<dbReference type="PANTHER" id="PTHR10127:SF880">
    <property type="entry name" value="ZINC METALLOPROTEINASE NAS-5"/>
    <property type="match status" value="1"/>
</dbReference>
<dbReference type="Proteomes" id="UP001201812">
    <property type="component" value="Unassembled WGS sequence"/>
</dbReference>
<keyword evidence="5" id="KW-1133">Transmembrane helix</keyword>
<dbReference type="PANTHER" id="PTHR10127">
    <property type="entry name" value="DISCOIDIN, CUB, EGF, LAMININ , AND ZINC METALLOPROTEASE DOMAIN CONTAINING"/>
    <property type="match status" value="1"/>
</dbReference>
<sequence>MTVFTKALDILSTKTLLRILWRIFIFIAIFEGFISGYPQPIEIRDLPQQRNGRIGDIVQFWGQENNGDDVLRNALLPNAHNKWNKNKGSKGHYIIPYIISGKFSANERKIINGAMKKIAKNSCLKFQKRSSVKGRHKNDYVDIQNRQGEGCYTTVGRFSGKNVLMLETNSMATCITHATVLHELFHVIGLWHEQMRSDRDKYIKVHYENIASGTEGQFEKVPKYAATTYGVKYDYRSVMHYQKDAFSANGRVTMQTKNSKFQDIIGNVPEASKGDWVKICSIYKCPKCMGKSFKPNGKGDKKSSKRKNKRKKSRQSTLDLLFAEPATELESQSSEQGDSGDDLEQKEQNANTNSSSASSESSEMGHDYSSFFVSASNETPDFNEEGDSQTINSDSAPFSSMVSESSSSSNEMNEIHFQDVSANSDIDDKDTD</sequence>
<feature type="binding site" evidence="2">
    <location>
        <position position="192"/>
    </location>
    <ligand>
        <name>Zn(2+)</name>
        <dbReference type="ChEBI" id="CHEBI:29105"/>
        <note>catalytic</note>
    </ligand>
</feature>
<keyword evidence="5" id="KW-0812">Transmembrane</keyword>
<evidence type="ECO:0000256" key="5">
    <source>
        <dbReference type="SAM" id="Phobius"/>
    </source>
</evidence>
<dbReference type="PRINTS" id="PR00480">
    <property type="entry name" value="ASTACIN"/>
</dbReference>
<dbReference type="GO" id="GO:0008270">
    <property type="term" value="F:zinc ion binding"/>
    <property type="evidence" value="ECO:0007669"/>
    <property type="project" value="UniProtKB-UniRule"/>
</dbReference>
<feature type="compositionally biased region" description="Low complexity" evidence="4">
    <location>
        <begin position="328"/>
        <end position="337"/>
    </location>
</feature>
<keyword evidence="8" id="KW-1185">Reference proteome</keyword>
<keyword evidence="1" id="KW-1015">Disulfide bond</keyword>
<feature type="domain" description="Peptidase M12A" evidence="6">
    <location>
        <begin position="73"/>
        <end position="286"/>
    </location>
</feature>
<keyword evidence="2 3" id="KW-0479">Metal-binding</keyword>
<dbReference type="GO" id="GO:0006508">
    <property type="term" value="P:proteolysis"/>
    <property type="evidence" value="ECO:0007669"/>
    <property type="project" value="UniProtKB-KW"/>
</dbReference>
<keyword evidence="5" id="KW-0472">Membrane</keyword>
<feature type="compositionally biased region" description="Basic residues" evidence="4">
    <location>
        <begin position="303"/>
        <end position="314"/>
    </location>
</feature>
<dbReference type="CDD" id="cd04280">
    <property type="entry name" value="ZnMc_astacin_like"/>
    <property type="match status" value="1"/>
</dbReference>
<comment type="caution">
    <text evidence="2">Lacks conserved residue(s) required for the propagation of feature annotation.</text>
</comment>
<gene>
    <name evidence="7" type="ORF">DdX_06422</name>
</gene>
<proteinExistence type="predicted"/>
<dbReference type="PROSITE" id="PS51864">
    <property type="entry name" value="ASTACIN"/>
    <property type="match status" value="1"/>
</dbReference>
<comment type="caution">
    <text evidence="7">The sequence shown here is derived from an EMBL/GenBank/DDBJ whole genome shotgun (WGS) entry which is preliminary data.</text>
</comment>
<dbReference type="InterPro" id="IPR034035">
    <property type="entry name" value="Astacin-like_dom"/>
</dbReference>
<dbReference type="Pfam" id="PF01400">
    <property type="entry name" value="Astacin"/>
    <property type="match status" value="1"/>
</dbReference>
<dbReference type="InterPro" id="IPR024079">
    <property type="entry name" value="MetalloPept_cat_dom_sf"/>
</dbReference>
<accession>A0AAD4R8T4</accession>
<dbReference type="EMBL" id="JAKKPZ010000008">
    <property type="protein sequence ID" value="KAI1718012.1"/>
    <property type="molecule type" value="Genomic_DNA"/>
</dbReference>
<dbReference type="GO" id="GO:0004222">
    <property type="term" value="F:metalloendopeptidase activity"/>
    <property type="evidence" value="ECO:0007669"/>
    <property type="project" value="UniProtKB-UniRule"/>
</dbReference>
<comment type="cofactor">
    <cofactor evidence="2 3">
        <name>Zn(2+)</name>
        <dbReference type="ChEBI" id="CHEBI:29105"/>
    </cofactor>
    <text evidence="2 3">Binds 1 zinc ion per subunit.</text>
</comment>
<feature type="binding site" evidence="2">
    <location>
        <position position="182"/>
    </location>
    <ligand>
        <name>Zn(2+)</name>
        <dbReference type="ChEBI" id="CHEBI:29105"/>
        <note>catalytic</note>
    </ligand>
</feature>
<dbReference type="InterPro" id="IPR001506">
    <property type="entry name" value="Peptidase_M12A"/>
</dbReference>
<feature type="compositionally biased region" description="Polar residues" evidence="4">
    <location>
        <begin position="371"/>
        <end position="380"/>
    </location>
</feature>
<keyword evidence="2 3" id="KW-0645">Protease</keyword>
<protein>
    <recommendedName>
        <fullName evidence="3">Metalloendopeptidase</fullName>
        <ecNumber evidence="3">3.4.24.-</ecNumber>
    </recommendedName>
</protein>
<dbReference type="AlphaFoldDB" id="A0AAD4R8T4"/>
<keyword evidence="2 3" id="KW-0482">Metalloprotease</keyword>
<feature type="compositionally biased region" description="Polar residues" evidence="4">
    <location>
        <begin position="388"/>
        <end position="398"/>
    </location>
</feature>
<feature type="transmembrane region" description="Helical" evidence="5">
    <location>
        <begin position="20"/>
        <end position="38"/>
    </location>
</feature>
<evidence type="ECO:0000256" key="4">
    <source>
        <dbReference type="SAM" id="MobiDB-lite"/>
    </source>
</evidence>
<feature type="region of interest" description="Disordered" evidence="4">
    <location>
        <begin position="294"/>
        <end position="432"/>
    </location>
</feature>
<organism evidence="7 8">
    <name type="scientific">Ditylenchus destructor</name>
    <dbReference type="NCBI Taxonomy" id="166010"/>
    <lineage>
        <taxon>Eukaryota</taxon>
        <taxon>Metazoa</taxon>
        <taxon>Ecdysozoa</taxon>
        <taxon>Nematoda</taxon>
        <taxon>Chromadorea</taxon>
        <taxon>Rhabditida</taxon>
        <taxon>Tylenchina</taxon>
        <taxon>Tylenchomorpha</taxon>
        <taxon>Sphaerularioidea</taxon>
        <taxon>Anguinidae</taxon>
        <taxon>Anguininae</taxon>
        <taxon>Ditylenchus</taxon>
    </lineage>
</organism>
<dbReference type="SMART" id="SM00235">
    <property type="entry name" value="ZnMc"/>
    <property type="match status" value="1"/>
</dbReference>